<evidence type="ECO:0000259" key="3">
    <source>
        <dbReference type="Pfam" id="PF13458"/>
    </source>
</evidence>
<dbReference type="PANTHER" id="PTHR30483">
    <property type="entry name" value="LEUCINE-SPECIFIC-BINDING PROTEIN"/>
    <property type="match status" value="1"/>
</dbReference>
<evidence type="ECO:0000256" key="2">
    <source>
        <dbReference type="ARBA" id="ARBA00022729"/>
    </source>
</evidence>
<organism evidence="4 5">
    <name type="scientific">Mucilaginibacter mallensis</name>
    <dbReference type="NCBI Taxonomy" id="652787"/>
    <lineage>
        <taxon>Bacteria</taxon>
        <taxon>Pseudomonadati</taxon>
        <taxon>Bacteroidota</taxon>
        <taxon>Sphingobacteriia</taxon>
        <taxon>Sphingobacteriales</taxon>
        <taxon>Sphingobacteriaceae</taxon>
        <taxon>Mucilaginibacter</taxon>
    </lineage>
</organism>
<dbReference type="AlphaFoldDB" id="A0A1H1YQ83"/>
<comment type="similarity">
    <text evidence="1">Belongs to the leucine-binding protein family.</text>
</comment>
<dbReference type="PANTHER" id="PTHR30483:SF6">
    <property type="entry name" value="PERIPLASMIC BINDING PROTEIN OF ABC TRANSPORTER FOR NATURAL AMINO ACIDS"/>
    <property type="match status" value="1"/>
</dbReference>
<dbReference type="EMBL" id="LT629740">
    <property type="protein sequence ID" value="SDT23557.1"/>
    <property type="molecule type" value="Genomic_DNA"/>
</dbReference>
<dbReference type="Proteomes" id="UP000199679">
    <property type="component" value="Chromosome I"/>
</dbReference>
<dbReference type="InterPro" id="IPR051010">
    <property type="entry name" value="BCAA_transport"/>
</dbReference>
<dbReference type="STRING" id="652787.SAMN05216490_2812"/>
<keyword evidence="2" id="KW-0732">Signal</keyword>
<name>A0A1H1YQ83_MUCMA</name>
<evidence type="ECO:0000256" key="1">
    <source>
        <dbReference type="ARBA" id="ARBA00010062"/>
    </source>
</evidence>
<feature type="domain" description="Leucine-binding protein" evidence="3">
    <location>
        <begin position="4"/>
        <end position="299"/>
    </location>
</feature>
<dbReference type="OrthoDB" id="827062at2"/>
<gene>
    <name evidence="4" type="ORF">SAMN05216490_2812</name>
</gene>
<dbReference type="RefSeq" id="WP_091373861.1">
    <property type="nucleotide sequence ID" value="NZ_LT629740.1"/>
</dbReference>
<sequence length="387" mass="43467">MAKPIKIGFLTPYSGVYPFYGHHLMAGILLGLYPGVVKQDEIQFIPVYTKMGDAASVSEAVNKFIFFDQVDMISGLISYKSIPDIVPVIESYNKLAFFFDLGEYIPYFNHLSPRIFYSSQQIWQSQYALGHWAHKEYGGTGIMVMPVYEAGYHLSGAFYKGACVAGAEQMGLHVIPRDPTDIKRLNLDGFFSEIKKNKPSYINAVFAGTMGTEFLKAWRESEFHKLIPLSVVENMAYDDILEDIAGLDLELHAAISWNRNAENPHNKEFVKKYENTAGQMANIYGLLGYEAGLALKEVKSHMLKGDWNIAMALLQKESVVGPRGERNFYPLSGFSLPVIDVVSIKTSSKKIYKTVISQGNGLKFDSPDFKEIHEESVSGWQNPYLCI</sequence>
<dbReference type="InterPro" id="IPR028081">
    <property type="entry name" value="Leu-bd"/>
</dbReference>
<protein>
    <submittedName>
        <fullName evidence="4">Amino acid/amide ABC transporter substrate-binding protein, HAAT family</fullName>
    </submittedName>
</protein>
<dbReference type="SUPFAM" id="SSF53822">
    <property type="entry name" value="Periplasmic binding protein-like I"/>
    <property type="match status" value="1"/>
</dbReference>
<reference evidence="4 5" key="1">
    <citation type="submission" date="2016-10" db="EMBL/GenBank/DDBJ databases">
        <authorList>
            <person name="de Groot N.N."/>
        </authorList>
    </citation>
    <scope>NUCLEOTIDE SEQUENCE [LARGE SCALE GENOMIC DNA]</scope>
    <source>
        <strain evidence="4 5">MP1X4</strain>
    </source>
</reference>
<proteinExistence type="inferred from homology"/>
<evidence type="ECO:0000313" key="5">
    <source>
        <dbReference type="Proteomes" id="UP000199679"/>
    </source>
</evidence>
<evidence type="ECO:0000313" key="4">
    <source>
        <dbReference type="EMBL" id="SDT23557.1"/>
    </source>
</evidence>
<dbReference type="Pfam" id="PF13458">
    <property type="entry name" value="Peripla_BP_6"/>
    <property type="match status" value="1"/>
</dbReference>
<keyword evidence="5" id="KW-1185">Reference proteome</keyword>
<dbReference type="Gene3D" id="3.40.50.2300">
    <property type="match status" value="2"/>
</dbReference>
<dbReference type="InterPro" id="IPR028082">
    <property type="entry name" value="Peripla_BP_I"/>
</dbReference>
<accession>A0A1H1YQ83</accession>